<dbReference type="Proteomes" id="UP000046155">
    <property type="component" value="Unassembled WGS sequence"/>
</dbReference>
<name>A0A0B7MJ94_9FIRM</name>
<accession>A0A0B7MJ94</accession>
<organism evidence="1 2">
    <name type="scientific">Syntrophaceticus schinkii</name>
    <dbReference type="NCBI Taxonomy" id="499207"/>
    <lineage>
        <taxon>Bacteria</taxon>
        <taxon>Bacillati</taxon>
        <taxon>Bacillota</taxon>
        <taxon>Clostridia</taxon>
        <taxon>Thermoanaerobacterales</taxon>
        <taxon>Thermoanaerobacterales Family III. Incertae Sedis</taxon>
        <taxon>Syntrophaceticus</taxon>
    </lineage>
</organism>
<evidence type="ECO:0000313" key="1">
    <source>
        <dbReference type="EMBL" id="CEO88243.1"/>
    </source>
</evidence>
<evidence type="ECO:0000313" key="2">
    <source>
        <dbReference type="Proteomes" id="UP000046155"/>
    </source>
</evidence>
<dbReference type="AlphaFoldDB" id="A0A0B7MJ94"/>
<sequence>MENGFRLGHSKHISDWIKDTGLMLTSEQFDELQESKLWFGGQSDFLKSNL</sequence>
<protein>
    <submittedName>
        <fullName evidence="1">Uncharacterized protein</fullName>
    </submittedName>
</protein>
<reference evidence="2" key="1">
    <citation type="submission" date="2015-01" db="EMBL/GenBank/DDBJ databases">
        <authorList>
            <person name="Manzoor Shahid"/>
            <person name="Zubair Saima"/>
        </authorList>
    </citation>
    <scope>NUCLEOTIDE SEQUENCE [LARGE SCALE GENOMIC DNA]</scope>
    <source>
        <strain evidence="2">Sp3</strain>
    </source>
</reference>
<keyword evidence="2" id="KW-1185">Reference proteome</keyword>
<proteinExistence type="predicted"/>
<dbReference type="EMBL" id="CDRZ01000072">
    <property type="protein sequence ID" value="CEO88243.1"/>
    <property type="molecule type" value="Genomic_DNA"/>
</dbReference>
<gene>
    <name evidence="1" type="ORF">SSCH_1630003</name>
</gene>